<name>A0A644Y5L6_9ZZZZ</name>
<evidence type="ECO:0000313" key="1">
    <source>
        <dbReference type="EMBL" id="MPM23835.1"/>
    </source>
</evidence>
<dbReference type="EMBL" id="VSSQ01004124">
    <property type="protein sequence ID" value="MPM23835.1"/>
    <property type="molecule type" value="Genomic_DNA"/>
</dbReference>
<sequence>MPLPKERSVTTGRLSLSCSTLVSPSIRYTPSFFPISSFSCDSSCSTFQNPWQSRLPSSTSIPSTGAILRLFAYPCTAEGSLTPIKTPPPCTHSVSVVTTLSSFQCSPPLQLLPAKPALMRTSIDSRLFLVTSSKLRNSTSYGRPARLSRMLIKSKSGCS</sequence>
<accession>A0A644Y5L6</accession>
<gene>
    <name evidence="1" type="ORF">SDC9_70312</name>
</gene>
<dbReference type="AlphaFoldDB" id="A0A644Y5L6"/>
<organism evidence="1">
    <name type="scientific">bioreactor metagenome</name>
    <dbReference type="NCBI Taxonomy" id="1076179"/>
    <lineage>
        <taxon>unclassified sequences</taxon>
        <taxon>metagenomes</taxon>
        <taxon>ecological metagenomes</taxon>
    </lineage>
</organism>
<reference evidence="1" key="1">
    <citation type="submission" date="2019-08" db="EMBL/GenBank/DDBJ databases">
        <authorList>
            <person name="Kucharzyk K."/>
            <person name="Murdoch R.W."/>
            <person name="Higgins S."/>
            <person name="Loffler F."/>
        </authorList>
    </citation>
    <scope>NUCLEOTIDE SEQUENCE</scope>
</reference>
<protein>
    <submittedName>
        <fullName evidence="1">Uncharacterized protein</fullName>
    </submittedName>
</protein>
<comment type="caution">
    <text evidence="1">The sequence shown here is derived from an EMBL/GenBank/DDBJ whole genome shotgun (WGS) entry which is preliminary data.</text>
</comment>
<proteinExistence type="predicted"/>